<evidence type="ECO:0000259" key="9">
    <source>
        <dbReference type="PROSITE" id="PS50835"/>
    </source>
</evidence>
<dbReference type="Ensembl" id="ENSOMET00000025303.1">
    <property type="protein sequence ID" value="ENSOMEP00000016755.1"/>
    <property type="gene ID" value="ENSOMEG00000018402.1"/>
</dbReference>
<dbReference type="STRING" id="30732.ENSOMEP00000016755"/>
<dbReference type="InterPro" id="IPR013106">
    <property type="entry name" value="Ig_V-set"/>
</dbReference>
<dbReference type="PANTHER" id="PTHR19433:SF111">
    <property type="entry name" value="T CELL RECEPTOR ALPHA VARIABLE 4"/>
    <property type="match status" value="1"/>
</dbReference>
<dbReference type="GO" id="GO:0002376">
    <property type="term" value="P:immune system process"/>
    <property type="evidence" value="ECO:0007669"/>
    <property type="project" value="UniProtKB-KW"/>
</dbReference>
<dbReference type="PaxDb" id="30732-ENSOMEP00000016755"/>
<evidence type="ECO:0000256" key="5">
    <source>
        <dbReference type="ARBA" id="ARBA00023136"/>
    </source>
</evidence>
<reference evidence="10" key="2">
    <citation type="submission" date="2025-09" db="UniProtKB">
        <authorList>
            <consortium name="Ensembl"/>
        </authorList>
    </citation>
    <scope>IDENTIFICATION</scope>
</reference>
<keyword evidence="3 8" id="KW-0732">Signal</keyword>
<dbReference type="GO" id="GO:0009617">
    <property type="term" value="P:response to bacterium"/>
    <property type="evidence" value="ECO:0007669"/>
    <property type="project" value="TreeGrafter"/>
</dbReference>
<dbReference type="PROSITE" id="PS50835">
    <property type="entry name" value="IG_LIKE"/>
    <property type="match status" value="1"/>
</dbReference>
<keyword evidence="4" id="KW-0391">Immunity</keyword>
<dbReference type="GO" id="GO:0005886">
    <property type="term" value="C:plasma membrane"/>
    <property type="evidence" value="ECO:0007669"/>
    <property type="project" value="UniProtKB-SubCell"/>
</dbReference>
<evidence type="ECO:0000256" key="2">
    <source>
        <dbReference type="ARBA" id="ARBA00022475"/>
    </source>
</evidence>
<keyword evidence="6" id="KW-1015">Disulfide bond</keyword>
<dbReference type="SUPFAM" id="SSF48726">
    <property type="entry name" value="Immunoglobulin"/>
    <property type="match status" value="1"/>
</dbReference>
<feature type="signal peptide" evidence="8">
    <location>
        <begin position="1"/>
        <end position="26"/>
    </location>
</feature>
<reference evidence="10" key="1">
    <citation type="submission" date="2025-08" db="UniProtKB">
        <authorList>
            <consortium name="Ensembl"/>
        </authorList>
    </citation>
    <scope>IDENTIFICATION</scope>
</reference>
<evidence type="ECO:0000256" key="6">
    <source>
        <dbReference type="ARBA" id="ARBA00023157"/>
    </source>
</evidence>
<dbReference type="Proteomes" id="UP000261560">
    <property type="component" value="Unplaced"/>
</dbReference>
<keyword evidence="7" id="KW-0325">Glycoprotein</keyword>
<dbReference type="AlphaFoldDB" id="A0A3B3CHE9"/>
<evidence type="ECO:0000256" key="1">
    <source>
        <dbReference type="ARBA" id="ARBA00004236"/>
    </source>
</evidence>
<evidence type="ECO:0000256" key="3">
    <source>
        <dbReference type="ARBA" id="ARBA00022729"/>
    </source>
</evidence>
<evidence type="ECO:0000256" key="7">
    <source>
        <dbReference type="ARBA" id="ARBA00023180"/>
    </source>
</evidence>
<dbReference type="Pfam" id="PF07686">
    <property type="entry name" value="V-set"/>
    <property type="match status" value="1"/>
</dbReference>
<dbReference type="InterPro" id="IPR007110">
    <property type="entry name" value="Ig-like_dom"/>
</dbReference>
<accession>A0A3B3CHE9</accession>
<dbReference type="GeneTree" id="ENSGT01150000287090"/>
<dbReference type="InterPro" id="IPR003599">
    <property type="entry name" value="Ig_sub"/>
</dbReference>
<proteinExistence type="predicted"/>
<keyword evidence="11" id="KW-1185">Reference proteome</keyword>
<evidence type="ECO:0000256" key="4">
    <source>
        <dbReference type="ARBA" id="ARBA00022859"/>
    </source>
</evidence>
<name>A0A3B3CHE9_ORYME</name>
<dbReference type="OMA" id="CVIYSVR"/>
<dbReference type="InterPro" id="IPR013783">
    <property type="entry name" value="Ig-like_fold"/>
</dbReference>
<dbReference type="PANTHER" id="PTHR19433">
    <property type="entry name" value="T-CELL RECEPTOR ALPHA CHAIN V REGION-RELATED"/>
    <property type="match status" value="1"/>
</dbReference>
<comment type="subcellular location">
    <subcellularLocation>
        <location evidence="1">Cell membrane</location>
    </subcellularLocation>
</comment>
<evidence type="ECO:0000313" key="10">
    <source>
        <dbReference type="Ensembl" id="ENSOMEP00000016755.1"/>
    </source>
</evidence>
<keyword evidence="2" id="KW-1003">Cell membrane</keyword>
<feature type="chain" id="PRO_5017455507" description="Ig-like domain-containing protein" evidence="8">
    <location>
        <begin position="27"/>
        <end position="205"/>
    </location>
</feature>
<dbReference type="SMART" id="SM00409">
    <property type="entry name" value="IG"/>
    <property type="match status" value="1"/>
</dbReference>
<keyword evidence="5" id="KW-0472">Membrane</keyword>
<protein>
    <recommendedName>
        <fullName evidence="9">Ig-like domain-containing protein</fullName>
    </recommendedName>
</protein>
<dbReference type="InterPro" id="IPR052051">
    <property type="entry name" value="TCR_complex_component"/>
</dbReference>
<sequence length="205" mass="22856">QNHYGTIPLLIHTMILHVCLVSGCICEFQTLKVQSGENVTLLCFTTNRAQIDWFRVVNISKVSCISSIFGSDGDPSLCHGFEGGKFVMSSDISSVSLKIIGVNESDSGLYFCGFYANRHTIIGDVTQLIIKGKIMIMCDLLLFMNSRTSFVCVFFTGDDSKDKEKGFSDLNSAALMFPKSRSRRPAESRELETCVIYSVRRQTLF</sequence>
<feature type="domain" description="Ig-like" evidence="9">
    <location>
        <begin position="8"/>
        <end position="112"/>
    </location>
</feature>
<organism evidence="10 11">
    <name type="scientific">Oryzias melastigma</name>
    <name type="common">Marine medaka</name>
    <dbReference type="NCBI Taxonomy" id="30732"/>
    <lineage>
        <taxon>Eukaryota</taxon>
        <taxon>Metazoa</taxon>
        <taxon>Chordata</taxon>
        <taxon>Craniata</taxon>
        <taxon>Vertebrata</taxon>
        <taxon>Euteleostomi</taxon>
        <taxon>Actinopterygii</taxon>
        <taxon>Neopterygii</taxon>
        <taxon>Teleostei</taxon>
        <taxon>Neoteleostei</taxon>
        <taxon>Acanthomorphata</taxon>
        <taxon>Ovalentaria</taxon>
        <taxon>Atherinomorphae</taxon>
        <taxon>Beloniformes</taxon>
        <taxon>Adrianichthyidae</taxon>
        <taxon>Oryziinae</taxon>
        <taxon>Oryzias</taxon>
    </lineage>
</organism>
<evidence type="ECO:0000313" key="11">
    <source>
        <dbReference type="Proteomes" id="UP000261560"/>
    </source>
</evidence>
<dbReference type="InterPro" id="IPR036179">
    <property type="entry name" value="Ig-like_dom_sf"/>
</dbReference>
<evidence type="ECO:0000256" key="8">
    <source>
        <dbReference type="SAM" id="SignalP"/>
    </source>
</evidence>
<dbReference type="Gene3D" id="2.60.40.10">
    <property type="entry name" value="Immunoglobulins"/>
    <property type="match status" value="1"/>
</dbReference>